<dbReference type="RefSeq" id="WP_146601068.1">
    <property type="nucleotide sequence ID" value="NZ_SJPY01000006.1"/>
</dbReference>
<evidence type="ECO:0000256" key="1">
    <source>
        <dbReference type="SAM" id="SignalP"/>
    </source>
</evidence>
<name>A0A5C6DS64_9BACT</name>
<reference evidence="2 3" key="1">
    <citation type="submission" date="2019-02" db="EMBL/GenBank/DDBJ databases">
        <title>Deep-cultivation of Planctomycetes and their phenomic and genomic characterization uncovers novel biology.</title>
        <authorList>
            <person name="Wiegand S."/>
            <person name="Jogler M."/>
            <person name="Boedeker C."/>
            <person name="Pinto D."/>
            <person name="Vollmers J."/>
            <person name="Rivas-Marin E."/>
            <person name="Kohn T."/>
            <person name="Peeters S.H."/>
            <person name="Heuer A."/>
            <person name="Rast P."/>
            <person name="Oberbeckmann S."/>
            <person name="Bunk B."/>
            <person name="Jeske O."/>
            <person name="Meyerdierks A."/>
            <person name="Storesund J.E."/>
            <person name="Kallscheuer N."/>
            <person name="Luecker S."/>
            <person name="Lage O.M."/>
            <person name="Pohl T."/>
            <person name="Merkel B.J."/>
            <person name="Hornburger P."/>
            <person name="Mueller R.-W."/>
            <person name="Bruemmer F."/>
            <person name="Labrenz M."/>
            <person name="Spormann A.M."/>
            <person name="Op Den Camp H."/>
            <person name="Overmann J."/>
            <person name="Amann R."/>
            <person name="Jetten M.S.M."/>
            <person name="Mascher T."/>
            <person name="Medema M.H."/>
            <person name="Devos D.P."/>
            <person name="Kaster A.-K."/>
            <person name="Ovreas L."/>
            <person name="Rohde M."/>
            <person name="Galperin M.Y."/>
            <person name="Jogler C."/>
        </authorList>
    </citation>
    <scope>NUCLEOTIDE SEQUENCE [LARGE SCALE GENOMIC DNA]</scope>
    <source>
        <strain evidence="2 3">Q31b</strain>
    </source>
</reference>
<dbReference type="Proteomes" id="UP000315471">
    <property type="component" value="Unassembled WGS sequence"/>
</dbReference>
<feature type="chain" id="PRO_5022680627" description="Secreted protein" evidence="1">
    <location>
        <begin position="27"/>
        <end position="410"/>
    </location>
</feature>
<protein>
    <recommendedName>
        <fullName evidence="4">Secreted protein</fullName>
    </recommendedName>
</protein>
<keyword evidence="1" id="KW-0732">Signal</keyword>
<feature type="signal peptide" evidence="1">
    <location>
        <begin position="1"/>
        <end position="26"/>
    </location>
</feature>
<sequence precursor="true">MLKQLRLPFIHSLVVVSALLSSLSAAEEPTQNDASVNTALAEKLVEMSGGGTKKGHSWTLKRHWVGELKEVVTTGGYQEGEFLASDNKTTPVRLNVFDESLGFGGSKERYAALIAMGNRGFSTFAMHRETLPTNTDMRDSEKVDAILADFGNQHGFTDGWGLGEVMHWTEGWSWFTIVDKDQIRMLRFFAHVSKKKEKPKQIDHLLVREGFLRLSDPSDAGELKRFPLASTEEDERQNEIDAKDALHPEPLRSLLKASHTPGDSELKAYFAAIRQFREQPNAELLNQLVANLDERTCEFDGIADCLFGSEVFEDKIGKWNPDKLREACKLLIEALPHANSRESMQDAVEIVLRESGIEKLRFRAEGININMESRYTETGRSSSYTRFDISSDKIRESGEIIRDELLRLMK</sequence>
<dbReference type="AlphaFoldDB" id="A0A5C6DS64"/>
<gene>
    <name evidence="2" type="ORF">Q31b_38050</name>
</gene>
<dbReference type="EMBL" id="SJPY01000006">
    <property type="protein sequence ID" value="TWU38727.1"/>
    <property type="molecule type" value="Genomic_DNA"/>
</dbReference>
<evidence type="ECO:0008006" key="4">
    <source>
        <dbReference type="Google" id="ProtNLM"/>
    </source>
</evidence>
<accession>A0A5C6DS64</accession>
<organism evidence="2 3">
    <name type="scientific">Novipirellula aureliae</name>
    <dbReference type="NCBI Taxonomy" id="2527966"/>
    <lineage>
        <taxon>Bacteria</taxon>
        <taxon>Pseudomonadati</taxon>
        <taxon>Planctomycetota</taxon>
        <taxon>Planctomycetia</taxon>
        <taxon>Pirellulales</taxon>
        <taxon>Pirellulaceae</taxon>
        <taxon>Novipirellula</taxon>
    </lineage>
</organism>
<evidence type="ECO:0000313" key="3">
    <source>
        <dbReference type="Proteomes" id="UP000315471"/>
    </source>
</evidence>
<evidence type="ECO:0000313" key="2">
    <source>
        <dbReference type="EMBL" id="TWU38727.1"/>
    </source>
</evidence>
<keyword evidence="3" id="KW-1185">Reference proteome</keyword>
<proteinExistence type="predicted"/>
<comment type="caution">
    <text evidence="2">The sequence shown here is derived from an EMBL/GenBank/DDBJ whole genome shotgun (WGS) entry which is preliminary data.</text>
</comment>